<proteinExistence type="predicted"/>
<organism evidence="1 2">
    <name type="scientific">Thioclava pacifica DSM 10166</name>
    <dbReference type="NCBI Taxonomy" id="1353537"/>
    <lineage>
        <taxon>Bacteria</taxon>
        <taxon>Pseudomonadati</taxon>
        <taxon>Pseudomonadota</taxon>
        <taxon>Alphaproteobacteria</taxon>
        <taxon>Rhodobacterales</taxon>
        <taxon>Paracoccaceae</taxon>
        <taxon>Thioclava</taxon>
    </lineage>
</organism>
<dbReference type="Pfam" id="PF07366">
    <property type="entry name" value="SnoaL"/>
    <property type="match status" value="1"/>
</dbReference>
<sequence>MARSDEIEAWLNAVWGAGELDRIDTLFDTAAQANGLMPGLELRPEEFHELVPALRAHLTDIKITVLRHFEAGDWLWLLLQIDGRSSQTGQPVVFSGQVAMRFANDKIVEAYNNYDVIALFEALELMPQDTAALCLSGESLR</sequence>
<comment type="caution">
    <text evidence="1">The sequence shown here is derived from an EMBL/GenBank/DDBJ whole genome shotgun (WGS) entry which is preliminary data.</text>
</comment>
<evidence type="ECO:0000313" key="1">
    <source>
        <dbReference type="EMBL" id="KEO51724.1"/>
    </source>
</evidence>
<dbReference type="InterPro" id="IPR032710">
    <property type="entry name" value="NTF2-like_dom_sf"/>
</dbReference>
<dbReference type="EMBL" id="AUND01000034">
    <property type="protein sequence ID" value="KEO51724.1"/>
    <property type="molecule type" value="Genomic_DNA"/>
</dbReference>
<name>A0A074J5C4_9RHOB</name>
<gene>
    <name evidence="1" type="ORF">TP2_09605</name>
</gene>
<evidence type="ECO:0008006" key="3">
    <source>
        <dbReference type="Google" id="ProtNLM"/>
    </source>
</evidence>
<evidence type="ECO:0000313" key="2">
    <source>
        <dbReference type="Proteomes" id="UP000027432"/>
    </source>
</evidence>
<keyword evidence="2" id="KW-1185">Reference proteome</keyword>
<dbReference type="STRING" id="1353537.TP2_09605"/>
<dbReference type="AlphaFoldDB" id="A0A074J5C4"/>
<dbReference type="GO" id="GO:0030638">
    <property type="term" value="P:polyketide metabolic process"/>
    <property type="evidence" value="ECO:0007669"/>
    <property type="project" value="InterPro"/>
</dbReference>
<protein>
    <recommendedName>
        <fullName evidence="3">SnoaL-like domain-containing protein</fullName>
    </recommendedName>
</protein>
<dbReference type="Proteomes" id="UP000027432">
    <property type="component" value="Unassembled WGS sequence"/>
</dbReference>
<dbReference type="OrthoDB" id="7844074at2"/>
<dbReference type="eggNOG" id="COG3631">
    <property type="taxonomic scope" value="Bacteria"/>
</dbReference>
<accession>A0A074J5C4</accession>
<reference evidence="1 2" key="1">
    <citation type="submission" date="2013-07" db="EMBL/GenBank/DDBJ databases">
        <title>Thioclava pacifica DSM 10166 Genome Sequencing.</title>
        <authorList>
            <person name="Lai Q."/>
            <person name="Shao Z."/>
        </authorList>
    </citation>
    <scope>NUCLEOTIDE SEQUENCE [LARGE SCALE GENOMIC DNA]</scope>
    <source>
        <strain evidence="1 2">DSM 10166</strain>
    </source>
</reference>
<dbReference type="SUPFAM" id="SSF54427">
    <property type="entry name" value="NTF2-like"/>
    <property type="match status" value="1"/>
</dbReference>
<dbReference type="InterPro" id="IPR009959">
    <property type="entry name" value="Cyclase_SnoaL-like"/>
</dbReference>
<dbReference type="RefSeq" id="WP_038077986.1">
    <property type="nucleotide sequence ID" value="NZ_AUND01000034.1"/>
</dbReference>
<dbReference type="Gene3D" id="3.10.450.50">
    <property type="match status" value="1"/>
</dbReference>